<feature type="transmembrane region" description="Helical" evidence="1">
    <location>
        <begin position="667"/>
        <end position="688"/>
    </location>
</feature>
<dbReference type="RefSeq" id="WP_044776905.1">
    <property type="nucleotide sequence ID" value="NZ_CEDY01000071.1"/>
</dbReference>
<dbReference type="InterPro" id="IPR006541">
    <property type="entry name" value="Bacteriocin_ass"/>
</dbReference>
<dbReference type="NCBIfam" id="TIGR01654">
    <property type="entry name" value="bact_immun_7tm"/>
    <property type="match status" value="1"/>
</dbReference>
<protein>
    <submittedName>
        <fullName evidence="2">Amino acid ABC transporter permease</fullName>
    </submittedName>
</protein>
<feature type="transmembrane region" description="Helical" evidence="1">
    <location>
        <begin position="196"/>
        <end position="216"/>
    </location>
</feature>
<evidence type="ECO:0000256" key="1">
    <source>
        <dbReference type="SAM" id="Phobius"/>
    </source>
</evidence>
<gene>
    <name evidence="2" type="ORF">ERS132414_01784</name>
</gene>
<keyword evidence="1" id="KW-0472">Membrane</keyword>
<evidence type="ECO:0000313" key="2">
    <source>
        <dbReference type="EMBL" id="CYV04420.1"/>
    </source>
</evidence>
<feature type="transmembrane region" description="Helical" evidence="1">
    <location>
        <begin position="318"/>
        <end position="338"/>
    </location>
</feature>
<dbReference type="AlphaFoldDB" id="A0A0Z8GT40"/>
<name>A0A0Z8GT40_STRSU</name>
<organism evidence="2 3">
    <name type="scientific">Streptococcus suis</name>
    <dbReference type="NCBI Taxonomy" id="1307"/>
    <lineage>
        <taxon>Bacteria</taxon>
        <taxon>Bacillati</taxon>
        <taxon>Bacillota</taxon>
        <taxon>Bacilli</taxon>
        <taxon>Lactobacillales</taxon>
        <taxon>Streptococcaceae</taxon>
        <taxon>Streptococcus</taxon>
    </lineage>
</organism>
<keyword evidence="1" id="KW-1133">Transmembrane helix</keyword>
<dbReference type="EMBL" id="FIHA01000040">
    <property type="protein sequence ID" value="CYV04420.1"/>
    <property type="molecule type" value="Genomic_DNA"/>
</dbReference>
<sequence>MKRLNHFCMILLLCCVSFIVVNLHYTKEINRIRELGTTDYSFQFYLRDSAVPSQDLLHFFEKIADKYDVSIVKTDSNTEVIKAGVFSHETFPYKDFGIQQLTFNEDGSGTYTNIQSPDKLGHIPTFLQAKTIRLITLKNYFQDTSHTLNGQYTVTSTKSINDTEIVQELSHFFNIDSSTLLTPTFETAVELINRDLLLVALICCIAFLLLSLTSVYQPILDIKHIGVEKILGYSNLEIFYRYVKQNILIMGIGSIILNSLPFLFFDYIPQGFSAMMLLAHFILLQVYLLINILVITIIQRINAASIIKGFVSFKTGFYINNFFKCCLTLLITILMIGVGNSMYEEHQELNYQEQWEKQGDFLTLETVKSGNQLWQDSLSGSDKAHQYYYSLYKNLTENLPTYYIRSSIINPSNFSHLKEFEHSTLANDIPVLYANKAYLESIGFPIPHTSKQLTILFPASMKENEESDKNLAKLIGLLSLKYEEQVIKTISEVDVECIYYESDWTFFPYNETLSNNFTNPIISLVNDNDMSWEDKAHLSNTGLSSPIKIANTPQNQQKIEQILQKLPDDSYFKFSSIKSIQQGRVDSFRDASRNFVTLFAIICLLSIVVSYFIVKSMFLWRKSHIFTMKFLGWSLLDRYKPILIGLALLYLLPLPVILIAGKSLFPLVLFLLFAIADGGIFLFTSLSMEQKNLVQYLKGENL</sequence>
<reference evidence="2 3" key="1">
    <citation type="submission" date="2016-02" db="EMBL/GenBank/DDBJ databases">
        <authorList>
            <consortium name="Pathogen Informatics"/>
        </authorList>
    </citation>
    <scope>NUCLEOTIDE SEQUENCE [LARGE SCALE GENOMIC DNA]</scope>
    <source>
        <strain evidence="2 3">LSS52</strain>
    </source>
</reference>
<keyword evidence="1" id="KW-0812">Transmembrane</keyword>
<feature type="transmembrane region" description="Helical" evidence="1">
    <location>
        <begin position="247"/>
        <end position="265"/>
    </location>
</feature>
<feature type="transmembrane region" description="Helical" evidence="1">
    <location>
        <begin position="595"/>
        <end position="620"/>
    </location>
</feature>
<dbReference type="Proteomes" id="UP000072794">
    <property type="component" value="Unassembled WGS sequence"/>
</dbReference>
<proteinExistence type="predicted"/>
<feature type="transmembrane region" description="Helical" evidence="1">
    <location>
        <begin position="641"/>
        <end position="661"/>
    </location>
</feature>
<accession>A0A0Z8GT40</accession>
<evidence type="ECO:0000313" key="3">
    <source>
        <dbReference type="Proteomes" id="UP000072794"/>
    </source>
</evidence>
<feature type="transmembrane region" description="Helical" evidence="1">
    <location>
        <begin position="277"/>
        <end position="298"/>
    </location>
</feature>
<feature type="transmembrane region" description="Helical" evidence="1">
    <location>
        <begin position="7"/>
        <end position="25"/>
    </location>
</feature>